<protein>
    <submittedName>
        <fullName evidence="3">Uncharacterized protein</fullName>
    </submittedName>
</protein>
<dbReference type="PANTHER" id="PTHR34068">
    <property type="entry name" value="UPF0145 PROTEIN YBJQ"/>
    <property type="match status" value="1"/>
</dbReference>
<evidence type="ECO:0000313" key="3">
    <source>
        <dbReference type="EMBL" id="BCS23177.1"/>
    </source>
</evidence>
<dbReference type="Gene3D" id="3.30.110.70">
    <property type="entry name" value="Hypothetical protein apc22750. Chain B"/>
    <property type="match status" value="1"/>
</dbReference>
<organism evidence="3 4">
    <name type="scientific">Aspergillus puulaauensis</name>
    <dbReference type="NCBI Taxonomy" id="1220207"/>
    <lineage>
        <taxon>Eukaryota</taxon>
        <taxon>Fungi</taxon>
        <taxon>Dikarya</taxon>
        <taxon>Ascomycota</taxon>
        <taxon>Pezizomycotina</taxon>
        <taxon>Eurotiomycetes</taxon>
        <taxon>Eurotiomycetidae</taxon>
        <taxon>Eurotiales</taxon>
        <taxon>Aspergillaceae</taxon>
        <taxon>Aspergillus</taxon>
    </lineage>
</organism>
<keyword evidence="4" id="KW-1185">Reference proteome</keyword>
<name>A0A7R7XL30_9EURO</name>
<dbReference type="InterPro" id="IPR035439">
    <property type="entry name" value="UPF0145_dom_sf"/>
</dbReference>
<evidence type="ECO:0000256" key="1">
    <source>
        <dbReference type="ARBA" id="ARBA00010751"/>
    </source>
</evidence>
<dbReference type="Proteomes" id="UP000654913">
    <property type="component" value="Chromosome 3"/>
</dbReference>
<reference evidence="3" key="1">
    <citation type="submission" date="2021-01" db="EMBL/GenBank/DDBJ databases">
        <authorList>
            <consortium name="Aspergillus puulaauensis MK2 genome sequencing consortium"/>
            <person name="Kazuki M."/>
            <person name="Futagami T."/>
        </authorList>
    </citation>
    <scope>NUCLEOTIDE SEQUENCE</scope>
    <source>
        <strain evidence="3">MK2</strain>
    </source>
</reference>
<dbReference type="RefSeq" id="XP_041555371.1">
    <property type="nucleotide sequence ID" value="XM_041702603.1"/>
</dbReference>
<dbReference type="AlphaFoldDB" id="A0A7R7XL30"/>
<dbReference type="Pfam" id="PF01906">
    <property type="entry name" value="YbjQ_1"/>
    <property type="match status" value="1"/>
</dbReference>
<sequence>MTSSKPAEHNNIPSCFTDTHGLITATTTTYKTIETVSVLTVRTRSWDAGLGAIVRPTVGGEMRPFMTRMYRAHNEAVERLVGECMGRRNAAVAMRFDIASFEACVHVCAYETVCRVERDGEREGEDDAARGGGDEDIQPVV</sequence>
<dbReference type="GeneID" id="64973182"/>
<dbReference type="EMBL" id="AP024445">
    <property type="protein sequence ID" value="BCS23177.1"/>
    <property type="molecule type" value="Genomic_DNA"/>
</dbReference>
<accession>A0A7R7XL30</accession>
<feature type="region of interest" description="Disordered" evidence="2">
    <location>
        <begin position="119"/>
        <end position="141"/>
    </location>
</feature>
<comment type="similarity">
    <text evidence="1">Belongs to the UPF0145 family.</text>
</comment>
<evidence type="ECO:0000256" key="2">
    <source>
        <dbReference type="SAM" id="MobiDB-lite"/>
    </source>
</evidence>
<dbReference type="KEGG" id="apuu:APUU_31402A"/>
<feature type="compositionally biased region" description="Basic and acidic residues" evidence="2">
    <location>
        <begin position="119"/>
        <end position="133"/>
    </location>
</feature>
<dbReference type="OrthoDB" id="68104at2759"/>
<dbReference type="SUPFAM" id="SSF117782">
    <property type="entry name" value="YbjQ-like"/>
    <property type="match status" value="1"/>
</dbReference>
<proteinExistence type="inferred from homology"/>
<dbReference type="InterPro" id="IPR002765">
    <property type="entry name" value="UPF0145_YbjQ-like"/>
</dbReference>
<reference evidence="3" key="2">
    <citation type="submission" date="2021-02" db="EMBL/GenBank/DDBJ databases">
        <title>Aspergillus puulaauensis MK2 genome sequence.</title>
        <authorList>
            <person name="Futagami T."/>
            <person name="Mori K."/>
            <person name="Kadooka C."/>
            <person name="Tanaka T."/>
        </authorList>
    </citation>
    <scope>NUCLEOTIDE SEQUENCE</scope>
    <source>
        <strain evidence="3">MK2</strain>
    </source>
</reference>
<evidence type="ECO:0000313" key="4">
    <source>
        <dbReference type="Proteomes" id="UP000654913"/>
    </source>
</evidence>
<gene>
    <name evidence="3" type="ORF">APUU_31402A</name>
</gene>
<dbReference type="PANTHER" id="PTHR34068:SF2">
    <property type="entry name" value="UPF0145 PROTEIN SCO3412"/>
    <property type="match status" value="1"/>
</dbReference>